<evidence type="ECO:0000313" key="8">
    <source>
        <dbReference type="EMBL" id="PRP87163.1"/>
    </source>
</evidence>
<dbReference type="PROSITE" id="PS50021">
    <property type="entry name" value="CH"/>
    <property type="match status" value="1"/>
</dbReference>
<dbReference type="SUPFAM" id="SSF50978">
    <property type="entry name" value="WD40 repeat-like"/>
    <property type="match status" value="1"/>
</dbReference>
<feature type="compositionally biased region" description="Basic and acidic residues" evidence="5">
    <location>
        <begin position="1239"/>
        <end position="1268"/>
    </location>
</feature>
<dbReference type="InterPro" id="IPR018159">
    <property type="entry name" value="Spectrin/alpha-actinin"/>
</dbReference>
<organism evidence="8 9">
    <name type="scientific">Planoprotostelium fungivorum</name>
    <dbReference type="NCBI Taxonomy" id="1890364"/>
    <lineage>
        <taxon>Eukaryota</taxon>
        <taxon>Amoebozoa</taxon>
        <taxon>Evosea</taxon>
        <taxon>Variosea</taxon>
        <taxon>Cavosteliida</taxon>
        <taxon>Cavosteliaceae</taxon>
        <taxon>Planoprotostelium</taxon>
    </lineage>
</organism>
<dbReference type="InterPro" id="IPR036872">
    <property type="entry name" value="CH_dom_sf"/>
</dbReference>
<keyword evidence="6" id="KW-0732">Signal</keyword>
<reference evidence="8 9" key="1">
    <citation type="journal article" date="2018" name="Genome Biol. Evol.">
        <title>Multiple Roots of Fruiting Body Formation in Amoebozoa.</title>
        <authorList>
            <person name="Hillmann F."/>
            <person name="Forbes G."/>
            <person name="Novohradska S."/>
            <person name="Ferling I."/>
            <person name="Riege K."/>
            <person name="Groth M."/>
            <person name="Westermann M."/>
            <person name="Marz M."/>
            <person name="Spaller T."/>
            <person name="Winckler T."/>
            <person name="Schaap P."/>
            <person name="Glockner G."/>
        </authorList>
    </citation>
    <scope>NUCLEOTIDE SEQUENCE [LARGE SCALE GENOMIC DNA]</scope>
    <source>
        <strain evidence="8 9">Jena</strain>
    </source>
</reference>
<dbReference type="Pfam" id="PF00307">
    <property type="entry name" value="CH"/>
    <property type="match status" value="1"/>
</dbReference>
<evidence type="ECO:0000256" key="5">
    <source>
        <dbReference type="SAM" id="MobiDB-lite"/>
    </source>
</evidence>
<feature type="domain" description="Calponin-homology (CH)" evidence="7">
    <location>
        <begin position="771"/>
        <end position="880"/>
    </location>
</feature>
<feature type="repeat" description="WD" evidence="3">
    <location>
        <begin position="503"/>
        <end position="542"/>
    </location>
</feature>
<dbReference type="InterPro" id="IPR001715">
    <property type="entry name" value="CH_dom"/>
</dbReference>
<protein>
    <recommendedName>
        <fullName evidence="7">Calponin-homology (CH) domain-containing protein</fullName>
    </recommendedName>
</protein>
<keyword evidence="2" id="KW-0677">Repeat</keyword>
<dbReference type="Gene3D" id="1.10.418.10">
    <property type="entry name" value="Calponin-like domain"/>
    <property type="match status" value="2"/>
</dbReference>
<evidence type="ECO:0000256" key="3">
    <source>
        <dbReference type="PROSITE-ProRule" id="PRU00221"/>
    </source>
</evidence>
<dbReference type="STRING" id="1890364.A0A2P6NT70"/>
<evidence type="ECO:0000256" key="4">
    <source>
        <dbReference type="SAM" id="Coils"/>
    </source>
</evidence>
<dbReference type="OrthoDB" id="2099265at2759"/>
<evidence type="ECO:0000256" key="1">
    <source>
        <dbReference type="ARBA" id="ARBA00022574"/>
    </source>
</evidence>
<feature type="region of interest" description="Disordered" evidence="5">
    <location>
        <begin position="1239"/>
        <end position="1329"/>
    </location>
</feature>
<dbReference type="InterPro" id="IPR001680">
    <property type="entry name" value="WD40_rpt"/>
</dbReference>
<feature type="signal peptide" evidence="6">
    <location>
        <begin position="1"/>
        <end position="16"/>
    </location>
</feature>
<feature type="chain" id="PRO_5015113383" description="Calponin-homology (CH) domain-containing protein" evidence="6">
    <location>
        <begin position="17"/>
        <end position="1329"/>
    </location>
</feature>
<dbReference type="InParanoid" id="A0A2P6NT70"/>
<proteinExistence type="predicted"/>
<name>A0A2P6NT70_9EUKA</name>
<evidence type="ECO:0000313" key="9">
    <source>
        <dbReference type="Proteomes" id="UP000241769"/>
    </source>
</evidence>
<keyword evidence="1 3" id="KW-0853">WD repeat</keyword>
<dbReference type="EMBL" id="MDYQ01000022">
    <property type="protein sequence ID" value="PRP87163.1"/>
    <property type="molecule type" value="Genomic_DNA"/>
</dbReference>
<dbReference type="SMART" id="SM00033">
    <property type="entry name" value="CH"/>
    <property type="match status" value="2"/>
</dbReference>
<keyword evidence="9" id="KW-1185">Reference proteome</keyword>
<dbReference type="Pfam" id="PF00400">
    <property type="entry name" value="WD40"/>
    <property type="match status" value="2"/>
</dbReference>
<feature type="compositionally biased region" description="Basic and acidic residues" evidence="5">
    <location>
        <begin position="1277"/>
        <end position="1289"/>
    </location>
</feature>
<keyword evidence="4" id="KW-0175">Coiled coil</keyword>
<evidence type="ECO:0000256" key="6">
    <source>
        <dbReference type="SAM" id="SignalP"/>
    </source>
</evidence>
<dbReference type="CDD" id="cd00176">
    <property type="entry name" value="SPEC"/>
    <property type="match status" value="1"/>
</dbReference>
<feature type="repeat" description="WD" evidence="3">
    <location>
        <begin position="464"/>
        <end position="503"/>
    </location>
</feature>
<dbReference type="InterPro" id="IPR015943">
    <property type="entry name" value="WD40/YVTN_repeat-like_dom_sf"/>
</dbReference>
<dbReference type="Proteomes" id="UP000241769">
    <property type="component" value="Unassembled WGS sequence"/>
</dbReference>
<dbReference type="Gene3D" id="2.130.10.10">
    <property type="entry name" value="YVTN repeat-like/Quinoprotein amine dehydrogenase"/>
    <property type="match status" value="1"/>
</dbReference>
<dbReference type="PANTHER" id="PTHR19848:SF8">
    <property type="entry name" value="F-BOX AND WD REPEAT DOMAIN CONTAINING 7"/>
    <property type="match status" value="1"/>
</dbReference>
<accession>A0A2P6NT70</accession>
<dbReference type="InterPro" id="IPR036322">
    <property type="entry name" value="WD40_repeat_dom_sf"/>
</dbReference>
<dbReference type="PROSITE" id="PS50082">
    <property type="entry name" value="WD_REPEATS_2"/>
    <property type="match status" value="2"/>
</dbReference>
<evidence type="ECO:0000256" key="2">
    <source>
        <dbReference type="ARBA" id="ARBA00022737"/>
    </source>
</evidence>
<dbReference type="SMART" id="SM00320">
    <property type="entry name" value="WD40"/>
    <property type="match status" value="3"/>
</dbReference>
<feature type="coiled-coil region" evidence="4">
    <location>
        <begin position="992"/>
        <end position="1158"/>
    </location>
</feature>
<feature type="compositionally biased region" description="Basic residues" evidence="5">
    <location>
        <begin position="1290"/>
        <end position="1299"/>
    </location>
</feature>
<sequence length="1329" mass="149297">MQRVVLFLALLSVALSQTDEIVSTFPDFVSLVTRLRANGTLAYNCTAEGVTAGPLLINSTLSYENGTAAGTYISGTFTALDGSFTRVIPNGQFSSVANAGRLSNFLAATLRNSGNGLLSNLALLSRYSTSGGFVNATETCTPTNVGTLFTVPFAASYGFYRAVAPQRAGSTLRSIYRAVGTLSVTCTAGNFSSPSNISSDLFTLDGTRSGIYNGSFVALDGSATRVTATNATFPVTSGRSLAYFLATALTTTGPLTFNNITNIVRYDTVGGVATVPCNSTNEGVVYNVPFEASYAFYSAATGATSTGTTGNNGGTTGNNGGTTAIQTTPTGTITVTATTTGSASIVSVAACAVFAAALLSLAAVCRQLREAIWTDEYIQKQFNKSSMDKSFLIFQEGETNWPKHFIRKKSAVRWNIGSRQHSFVVQQKDAAWCVDANDRFVCVGTQQGRLIVWDMKQLKQRVSRQEHSASLTTLQFDSKKIITTSNDKSVKLWDLNTARVDTLYHHKAPVTSLRFGTSLLFTGSEEGSLNVYDLTQQKILHVSNILGRPSSIRWREKFETLWVGGSKGVERKDTRNFDSNCMITEKGVTWIEQKQELLLMGVSNGMQVYDVRKLSEPLRKFVHNQHSVSPYVFSFHSDLLIWLDFLNQEICMNHQATAEFAKGEPIKKLEKLSTCRLSTPMIGSGMNNHLVYKKGVLVLTSGNGSVIHHRYPRADAIEPPWRPIKKHKHCRLPSSDRSNLAENRTNFDAFLIPYYWRTPQTRTTMLTAKEQTQQKILLSWVNYVLLPNGITIKNLQDDLEDGQVLSALFKNLGGTLPTSTSAIPTISGKMNTPRKKENVSGVLRAMQQDGLQFEATASDILAGDLKQILPLLTSMAEKYQMKDRSRLLMSISGVAQQHQLDFGGGLVKNFLDGKLLAAIVYNCLPGSFDLKMVFNMHMEDRVVYVTKLAHDKLQIPIMLTAEEIVFRMIDEFQLLLYVSIFLHSDNFQPNQVEELKERMQAMEKEYTIKIEEERKLREETVEKIETAYKEDIQRRATEENVKQEIITHEIDDYKTQLEEAQKKMAEMMEKMKELEGIIAETPIDPDLIKKMELEKHLRKQQEEYEKNVKRVQEVEEEKKRLEEALTTGAPDVSEEEKFKELLKERDDLVDEITDIKRQLLEEKTDSNDLRDRLMLLTEREHCVAEAKREVENKKAIYEAKLSDISRLEKEKKEAEKQAAKALEAVEKVKREMEELQRKMKAKLEEENRQKAKEKEEAQRIKKERDAFEKQYNSAETQNKKMTETVEQLRERKKMYKKKYLAATNQPAGSPPEEKKKKMKFLGFTISRRI</sequence>
<dbReference type="PROSITE" id="PS50294">
    <property type="entry name" value="WD_REPEATS_REGION"/>
    <property type="match status" value="1"/>
</dbReference>
<dbReference type="PROSITE" id="PS00678">
    <property type="entry name" value="WD_REPEATS_1"/>
    <property type="match status" value="1"/>
</dbReference>
<dbReference type="PANTHER" id="PTHR19848">
    <property type="entry name" value="WD40 REPEAT PROTEIN"/>
    <property type="match status" value="1"/>
</dbReference>
<dbReference type="InterPro" id="IPR019775">
    <property type="entry name" value="WD40_repeat_CS"/>
</dbReference>
<comment type="caution">
    <text evidence="8">The sequence shown here is derived from an EMBL/GenBank/DDBJ whole genome shotgun (WGS) entry which is preliminary data.</text>
</comment>
<evidence type="ECO:0000259" key="7">
    <source>
        <dbReference type="PROSITE" id="PS50021"/>
    </source>
</evidence>
<dbReference type="SUPFAM" id="SSF47576">
    <property type="entry name" value="Calponin-homology domain, CH-domain"/>
    <property type="match status" value="1"/>
</dbReference>
<gene>
    <name evidence="8" type="ORF">PROFUN_01425</name>
</gene>